<proteinExistence type="predicted"/>
<feature type="compositionally biased region" description="Polar residues" evidence="2">
    <location>
        <begin position="503"/>
        <end position="516"/>
    </location>
</feature>
<protein>
    <submittedName>
        <fullName evidence="3">Uncharacterized protein</fullName>
    </submittedName>
</protein>
<feature type="coiled-coil region" evidence="1">
    <location>
        <begin position="952"/>
        <end position="1000"/>
    </location>
</feature>
<feature type="region of interest" description="Disordered" evidence="2">
    <location>
        <begin position="1402"/>
        <end position="1431"/>
    </location>
</feature>
<feature type="compositionally biased region" description="Low complexity" evidence="2">
    <location>
        <begin position="1366"/>
        <end position="1375"/>
    </location>
</feature>
<evidence type="ECO:0000256" key="1">
    <source>
        <dbReference type="SAM" id="Coils"/>
    </source>
</evidence>
<name>A0A9P7YSR1_9HELO</name>
<feature type="compositionally biased region" description="Polar residues" evidence="2">
    <location>
        <begin position="211"/>
        <end position="223"/>
    </location>
</feature>
<evidence type="ECO:0000313" key="4">
    <source>
        <dbReference type="Proteomes" id="UP000824998"/>
    </source>
</evidence>
<feature type="region of interest" description="Disordered" evidence="2">
    <location>
        <begin position="211"/>
        <end position="328"/>
    </location>
</feature>
<organism evidence="3 4">
    <name type="scientific">Amylocarpus encephaloides</name>
    <dbReference type="NCBI Taxonomy" id="45428"/>
    <lineage>
        <taxon>Eukaryota</taxon>
        <taxon>Fungi</taxon>
        <taxon>Dikarya</taxon>
        <taxon>Ascomycota</taxon>
        <taxon>Pezizomycotina</taxon>
        <taxon>Leotiomycetes</taxon>
        <taxon>Helotiales</taxon>
        <taxon>Helotiales incertae sedis</taxon>
        <taxon>Amylocarpus</taxon>
    </lineage>
</organism>
<keyword evidence="4" id="KW-1185">Reference proteome</keyword>
<dbReference type="EMBL" id="MU251361">
    <property type="protein sequence ID" value="KAG9239124.1"/>
    <property type="molecule type" value="Genomic_DNA"/>
</dbReference>
<feature type="compositionally biased region" description="Polar residues" evidence="2">
    <location>
        <begin position="561"/>
        <end position="581"/>
    </location>
</feature>
<dbReference type="OrthoDB" id="3565404at2759"/>
<feature type="compositionally biased region" description="Polar residues" evidence="2">
    <location>
        <begin position="1316"/>
        <end position="1328"/>
    </location>
</feature>
<feature type="compositionally biased region" description="Polar residues" evidence="2">
    <location>
        <begin position="93"/>
        <end position="104"/>
    </location>
</feature>
<dbReference type="GO" id="GO:0005856">
    <property type="term" value="C:cytoskeleton"/>
    <property type="evidence" value="ECO:0007669"/>
    <property type="project" value="TreeGrafter"/>
</dbReference>
<dbReference type="GO" id="GO:0005200">
    <property type="term" value="F:structural constituent of cytoskeleton"/>
    <property type="evidence" value="ECO:0007669"/>
    <property type="project" value="TreeGrafter"/>
</dbReference>
<dbReference type="PANTHER" id="PTHR47357:SF1">
    <property type="entry name" value="SPINDLE POLE BODY COMPONENT 110"/>
    <property type="match status" value="1"/>
</dbReference>
<feature type="region of interest" description="Disordered" evidence="2">
    <location>
        <begin position="1295"/>
        <end position="1332"/>
    </location>
</feature>
<sequence>MLDPEEQESKILHENVEFVNPASSQGSSPLAIRAEPHDGTKIASGLNLGQESMEPSVDDGQFENLAPDTQAPERLGSRVDETQYANLELDSQAPDQTTFATTKDNPGLHNGTMPPPRRVKDASVASIVRPVIDDANDISTMFKFGKANRPVIGQFNAKTSHRKANPATTTTVKSSSNTIRCADESILPQAFDQPSHSISKPLVVSKQGNGISIASDRTNPNPRSQSLPHLSSSSTATLTTNLEQQKGPAAQENSNNSSFHAGQQDLGVNSSSGAISSSTRRQNQAVSDATNIHTSGSILPPQHVDQPPVPSCKATFLPPDKVSTGQDAPTSAYIDGENAVPHPGLVSNPRVLRNVPPSNLGRPTSFGQQIPRPPSPIPSVLGISGSKHFGSKTPRRSSGRVKPYGFPGRISPRTPKTAVRLTIKHPFPDVHVENLAKVTHYNSNDVNTTREANDTRAQNDFHEHYLRNPKELTEAFDEGIQNGFANSRPHRVTPPAPFGSEVAPQQTEAESSSRAGSQCPALVHTGEGRSRPPSRSNMAARMNRSSNTPIQRRDAEVNPPVFQSHQSRGVSKTYTRTKTSPKTPPVPISHSLLDIESLASRADNSTVFGPLCQRVLEARSHYISASDEVKAKHEELERLKTSEATLQMKVQVLETEKSSLNQRLRTSVATLQEKVQVLETEKSSLNQRLKRFIELKSKYVKHMNKVVTSQNELKEASTLLRNDSSKAIELCKASKSVEATTAASRISSALQEIKAMRIEADKAVVDERLVSALRSQVERSVQENQAAFQQLIEVSTANEGLQTEINDLKRANRSLEKSLGDYLLEMQTDKNKAERLQGQLDERTASEKALGELITNIPKEILKEFANEQGILAADAATQAKLEEISGFINELKNFEVKPTATLVELIKSLSDRIPEPQPQKDTEAPREQFISNLFDNLKTWFNQFSLKSQTQVNLEKQISGLQKSNSALELNIRDDENKQKKLEHQIQVAEGDLSDCRKQLELKSQELVAAIAVPKEDPRLLARISELETSKIEICKQLETSRTKVATLEQEKTTFEESTATAETKINSLEQNQARLVARHKEETQKTAALAEKIKTENDAMKDNQLSNLRKTLVLKEGELNKANDELKQAIEEIQLLKSHNGHEQREAFIDLVELRKSFDLDTRTGTEESAVYLVEQRLKEATSKIESAWEDAVNIGALAAAQAEFDSKIKKNETDTDLLKKEVTDLKAENSRLLNLHARSRQPSSPATFAKPPLSTSNKDVTVTQSVLGPPEETLRNNTTSRTFLRKLTEILENQEEPQPSKPRHGVAEGHASTYFNSSRKATIQRNPKKGLAKDLTMMFQNSAKVQRENRLYQASSVQSKSARLATSSRSAAQPSSDANSGWSSTSSFSDLSMALDTMDGREVDTEHEKRRRENHGALENPAQSVVSQSQRPLAGAVILSSEPLVSQHVDVTAIFSTKQRREPGHRQPQADLKSAMKPTSGTVYMEKINNQKNDVVPAQPPRRIKPLQEKSTAQGINKVQTATTKHQPPYNRVAGSLPARDGLADNKHHNTIKALLSTSPVHNGGALRRSSSWKGFGSDNKRTAETEVQPSKPAKIPRMSYALGHGSRK</sequence>
<evidence type="ECO:0000313" key="3">
    <source>
        <dbReference type="EMBL" id="KAG9239124.1"/>
    </source>
</evidence>
<feature type="compositionally biased region" description="Polar residues" evidence="2">
    <location>
        <begin position="533"/>
        <end position="550"/>
    </location>
</feature>
<evidence type="ECO:0000256" key="2">
    <source>
        <dbReference type="SAM" id="MobiDB-lite"/>
    </source>
</evidence>
<accession>A0A9P7YSR1</accession>
<dbReference type="Proteomes" id="UP000824998">
    <property type="component" value="Unassembled WGS sequence"/>
</dbReference>
<feature type="coiled-coil region" evidence="1">
    <location>
        <begin position="636"/>
        <end position="695"/>
    </location>
</feature>
<feature type="region of interest" description="Disordered" evidence="2">
    <location>
        <begin position="482"/>
        <end position="588"/>
    </location>
</feature>
<feature type="compositionally biased region" description="Polar residues" evidence="2">
    <location>
        <begin position="251"/>
        <end position="269"/>
    </location>
</feature>
<gene>
    <name evidence="3" type="ORF">BJ875DRAFT_527008</name>
</gene>
<feature type="compositionally biased region" description="Polar residues" evidence="2">
    <location>
        <begin position="279"/>
        <end position="297"/>
    </location>
</feature>
<feature type="compositionally biased region" description="Basic residues" evidence="2">
    <location>
        <begin position="389"/>
        <end position="399"/>
    </location>
</feature>
<feature type="region of interest" description="Disordered" evidence="2">
    <location>
        <begin position="1563"/>
        <end position="1612"/>
    </location>
</feature>
<feature type="coiled-coil region" evidence="1">
    <location>
        <begin position="791"/>
        <end position="825"/>
    </location>
</feature>
<feature type="region of interest" description="Disordered" evidence="2">
    <location>
        <begin position="19"/>
        <end position="118"/>
    </location>
</feature>
<dbReference type="PANTHER" id="PTHR47357">
    <property type="entry name" value="COP1-INTERACTIVE PROTEIN 1"/>
    <property type="match status" value="1"/>
</dbReference>
<reference evidence="3" key="1">
    <citation type="journal article" date="2021" name="IMA Fungus">
        <title>Genomic characterization of three marine fungi, including Emericellopsis atlantica sp. nov. with signatures of a generalist lifestyle and marine biomass degradation.</title>
        <authorList>
            <person name="Hagestad O.C."/>
            <person name="Hou L."/>
            <person name="Andersen J.H."/>
            <person name="Hansen E.H."/>
            <person name="Altermark B."/>
            <person name="Li C."/>
            <person name="Kuhnert E."/>
            <person name="Cox R.J."/>
            <person name="Crous P.W."/>
            <person name="Spatafora J.W."/>
            <person name="Lail K."/>
            <person name="Amirebrahimi M."/>
            <person name="Lipzen A."/>
            <person name="Pangilinan J."/>
            <person name="Andreopoulos W."/>
            <person name="Hayes R.D."/>
            <person name="Ng V."/>
            <person name="Grigoriev I.V."/>
            <person name="Jackson S.A."/>
            <person name="Sutton T.D.S."/>
            <person name="Dobson A.D.W."/>
            <person name="Rama T."/>
        </authorList>
    </citation>
    <scope>NUCLEOTIDE SEQUENCE</scope>
    <source>
        <strain evidence="3">TRa018bII</strain>
    </source>
</reference>
<feature type="region of interest" description="Disordered" evidence="2">
    <location>
        <begin position="1242"/>
        <end position="1263"/>
    </location>
</feature>
<feature type="coiled-coil region" evidence="1">
    <location>
        <begin position="1067"/>
        <end position="1141"/>
    </location>
</feature>
<feature type="compositionally biased region" description="Basic and acidic residues" evidence="2">
    <location>
        <begin position="1402"/>
        <end position="1411"/>
    </location>
</feature>
<feature type="region of interest" description="Disordered" evidence="2">
    <location>
        <begin position="1366"/>
        <end position="1390"/>
    </location>
</feature>
<comment type="caution">
    <text evidence="3">The sequence shown here is derived from an EMBL/GenBank/DDBJ whole genome shotgun (WGS) entry which is preliminary data.</text>
</comment>
<feature type="compositionally biased region" description="Polar residues" evidence="2">
    <location>
        <begin position="1376"/>
        <end position="1390"/>
    </location>
</feature>
<feature type="region of interest" description="Disordered" evidence="2">
    <location>
        <begin position="385"/>
        <end position="413"/>
    </location>
</feature>
<keyword evidence="1" id="KW-0175">Coiled coil</keyword>
<feature type="compositionally biased region" description="Low complexity" evidence="2">
    <location>
        <begin position="224"/>
        <end position="242"/>
    </location>
</feature>